<evidence type="ECO:0000313" key="3">
    <source>
        <dbReference type="EMBL" id="KAI0529426.1"/>
    </source>
</evidence>
<dbReference type="Pfam" id="PF24865">
    <property type="entry name" value="DUF7731"/>
    <property type="match status" value="1"/>
</dbReference>
<evidence type="ECO:0000313" key="4">
    <source>
        <dbReference type="Proteomes" id="UP000829196"/>
    </source>
</evidence>
<dbReference type="EMBL" id="JAGYWB010000002">
    <property type="protein sequence ID" value="KAI0529426.1"/>
    <property type="molecule type" value="Genomic_DNA"/>
</dbReference>
<feature type="signal peptide" evidence="1">
    <location>
        <begin position="1"/>
        <end position="25"/>
    </location>
</feature>
<name>A0A8T3C6B4_DENNO</name>
<dbReference type="AlphaFoldDB" id="A0A8T3C6B4"/>
<organism evidence="3 4">
    <name type="scientific">Dendrobium nobile</name>
    <name type="common">Orchid</name>
    <dbReference type="NCBI Taxonomy" id="94219"/>
    <lineage>
        <taxon>Eukaryota</taxon>
        <taxon>Viridiplantae</taxon>
        <taxon>Streptophyta</taxon>
        <taxon>Embryophyta</taxon>
        <taxon>Tracheophyta</taxon>
        <taxon>Spermatophyta</taxon>
        <taxon>Magnoliopsida</taxon>
        <taxon>Liliopsida</taxon>
        <taxon>Asparagales</taxon>
        <taxon>Orchidaceae</taxon>
        <taxon>Epidendroideae</taxon>
        <taxon>Malaxideae</taxon>
        <taxon>Dendrobiinae</taxon>
        <taxon>Dendrobium</taxon>
    </lineage>
</organism>
<protein>
    <recommendedName>
        <fullName evidence="2">DUF7731 domain-containing protein</fullName>
    </recommendedName>
</protein>
<evidence type="ECO:0000259" key="2">
    <source>
        <dbReference type="Pfam" id="PF24865"/>
    </source>
</evidence>
<dbReference type="Proteomes" id="UP000829196">
    <property type="component" value="Unassembled WGS sequence"/>
</dbReference>
<proteinExistence type="predicted"/>
<gene>
    <name evidence="3" type="ORF">KFK09_001975</name>
</gene>
<feature type="chain" id="PRO_5035858186" description="DUF7731 domain-containing protein" evidence="1">
    <location>
        <begin position="26"/>
        <end position="140"/>
    </location>
</feature>
<dbReference type="PANTHER" id="PTHR34366">
    <property type="entry name" value="OS07G0289901 PROTEIN-RELATED"/>
    <property type="match status" value="1"/>
</dbReference>
<accession>A0A8T3C6B4</accession>
<sequence length="140" mass="15527">MDLYLSPKHLLVICLLSLATFCCKAQQADSVQIVARAALCFDNQTVTNGCMRWMRRISNRTATTNRFCNTPCFGQMMLMLNCVDGILTNFQFYSPGLMQGVQSIFQMSCGGRTSNNINTSTSGNMVAETIEAEANQIFKP</sequence>
<keyword evidence="4" id="KW-1185">Reference proteome</keyword>
<evidence type="ECO:0000256" key="1">
    <source>
        <dbReference type="SAM" id="SignalP"/>
    </source>
</evidence>
<keyword evidence="1" id="KW-0732">Signal</keyword>
<reference evidence="3" key="1">
    <citation type="journal article" date="2022" name="Front. Genet.">
        <title>Chromosome-Scale Assembly of the Dendrobium nobile Genome Provides Insights Into the Molecular Mechanism of the Biosynthesis of the Medicinal Active Ingredient of Dendrobium.</title>
        <authorList>
            <person name="Xu Q."/>
            <person name="Niu S.-C."/>
            <person name="Li K.-L."/>
            <person name="Zheng P.-J."/>
            <person name="Zhang X.-J."/>
            <person name="Jia Y."/>
            <person name="Liu Y."/>
            <person name="Niu Y.-X."/>
            <person name="Yu L.-H."/>
            <person name="Chen D.-F."/>
            <person name="Zhang G.-Q."/>
        </authorList>
    </citation>
    <scope>NUCLEOTIDE SEQUENCE</scope>
    <source>
        <tissue evidence="3">Leaf</tissue>
    </source>
</reference>
<dbReference type="InterPro" id="IPR056633">
    <property type="entry name" value="DUF7731"/>
</dbReference>
<feature type="domain" description="DUF7731" evidence="2">
    <location>
        <begin position="31"/>
        <end position="118"/>
    </location>
</feature>
<comment type="caution">
    <text evidence="3">The sequence shown here is derived from an EMBL/GenBank/DDBJ whole genome shotgun (WGS) entry which is preliminary data.</text>
</comment>
<dbReference type="OrthoDB" id="1843925at2759"/>
<dbReference type="PANTHER" id="PTHR34366:SF9">
    <property type="entry name" value="OS03G0304200 PROTEIN"/>
    <property type="match status" value="1"/>
</dbReference>